<comment type="caution">
    <text evidence="1">The sequence shown here is derived from an EMBL/GenBank/DDBJ whole genome shotgun (WGS) entry which is preliminary data.</text>
</comment>
<organism evidence="1 2">
    <name type="scientific">Flavilitoribacter nigricans (strain ATCC 23147 / DSM 23189 / NBRC 102662 / NCIMB 1420 / SS-2)</name>
    <name type="common">Lewinella nigricans</name>
    <dbReference type="NCBI Taxonomy" id="1122177"/>
    <lineage>
        <taxon>Bacteria</taxon>
        <taxon>Pseudomonadati</taxon>
        <taxon>Bacteroidota</taxon>
        <taxon>Saprospiria</taxon>
        <taxon>Saprospirales</taxon>
        <taxon>Lewinellaceae</taxon>
        <taxon>Flavilitoribacter</taxon>
    </lineage>
</organism>
<reference evidence="1 2" key="1">
    <citation type="submission" date="2017-10" db="EMBL/GenBank/DDBJ databases">
        <title>The draft genome sequence of Lewinella nigricans NBRC 102662.</title>
        <authorList>
            <person name="Wang K."/>
        </authorList>
    </citation>
    <scope>NUCLEOTIDE SEQUENCE [LARGE SCALE GENOMIC DNA]</scope>
    <source>
        <strain evidence="1 2">NBRC 102662</strain>
    </source>
</reference>
<proteinExistence type="predicted"/>
<sequence>MEKLISFDLQADFGFMKKPDVNAGMQFSYNMLHKPALLGILGAIAGMGGYQHQGRFPDYYERLAGLPVSIEPLEGRHERGNFKRTLITYTNTVGYANERMNLVIQEHTLVQPGYRCYLLLDPEINSDQRLLYDRIHSGQSVYVPYLGKNEFHAWWDPASVQDHNWNTFEAKNNFRIDSLFIRKYPLRDHRQEARIDLSTMTTVNASSFAYFERLPLYFWDDPRFIQYELAEFVFTDWVFAPEVQVSNLFWLEEVQKIIQLF</sequence>
<evidence type="ECO:0000313" key="2">
    <source>
        <dbReference type="Proteomes" id="UP000223913"/>
    </source>
</evidence>
<dbReference type="RefSeq" id="WP_099155788.1">
    <property type="nucleotide sequence ID" value="NZ_PDUD01000074.1"/>
</dbReference>
<dbReference type="AlphaFoldDB" id="A0A2D0MX09"/>
<dbReference type="Proteomes" id="UP000223913">
    <property type="component" value="Unassembled WGS sequence"/>
</dbReference>
<protein>
    <submittedName>
        <fullName evidence="1">Type I-B CRISPR-associated protein Cas5</fullName>
    </submittedName>
</protein>
<dbReference type="EMBL" id="PDUD01000074">
    <property type="protein sequence ID" value="PHN00794.1"/>
    <property type="molecule type" value="Genomic_DNA"/>
</dbReference>
<dbReference type="OrthoDB" id="5363158at2"/>
<gene>
    <name evidence="1" type="ORF">CRP01_40345</name>
</gene>
<keyword evidence="2" id="KW-1185">Reference proteome</keyword>
<accession>A0A2D0MX09</accession>
<name>A0A2D0MX09_FLAN2</name>
<evidence type="ECO:0000313" key="1">
    <source>
        <dbReference type="EMBL" id="PHN00794.1"/>
    </source>
</evidence>